<dbReference type="AlphaFoldDB" id="A0AA45HIJ6"/>
<dbReference type="PROSITE" id="PS50887">
    <property type="entry name" value="GGDEF"/>
    <property type="match status" value="1"/>
</dbReference>
<dbReference type="InterPro" id="IPR043128">
    <property type="entry name" value="Rev_trsase/Diguanyl_cyclase"/>
</dbReference>
<dbReference type="SUPFAM" id="SSF55073">
    <property type="entry name" value="Nucleotide cyclase"/>
    <property type="match status" value="1"/>
</dbReference>
<evidence type="ECO:0000256" key="1">
    <source>
        <dbReference type="SAM" id="Phobius"/>
    </source>
</evidence>
<dbReference type="CDD" id="cd01949">
    <property type="entry name" value="GGDEF"/>
    <property type="match status" value="1"/>
</dbReference>
<dbReference type="Pfam" id="PF00990">
    <property type="entry name" value="GGDEF"/>
    <property type="match status" value="1"/>
</dbReference>
<keyword evidence="4" id="KW-1185">Reference proteome</keyword>
<dbReference type="FunFam" id="3.30.70.270:FF:000001">
    <property type="entry name" value="Diguanylate cyclase domain protein"/>
    <property type="match status" value="1"/>
</dbReference>
<keyword evidence="1" id="KW-1133">Transmembrane helix</keyword>
<dbReference type="Gene3D" id="3.30.70.270">
    <property type="match status" value="1"/>
</dbReference>
<dbReference type="EMBL" id="QGGI01000011">
    <property type="protein sequence ID" value="PWJ91270.1"/>
    <property type="molecule type" value="Genomic_DNA"/>
</dbReference>
<reference evidence="3 4" key="1">
    <citation type="submission" date="2018-05" db="EMBL/GenBank/DDBJ databases">
        <title>Genomic Encyclopedia of Type Strains, Phase IV (KMG-IV): sequencing the most valuable type-strain genomes for metagenomic binning, comparative biology and taxonomic classification.</title>
        <authorList>
            <person name="Goeker M."/>
        </authorList>
    </citation>
    <scope>NUCLEOTIDE SEQUENCE [LARGE SCALE GENOMIC DNA]</scope>
    <source>
        <strain evidence="3 4">DSM 24906</strain>
    </source>
</reference>
<name>A0AA45HIJ6_9BACT</name>
<dbReference type="InterPro" id="IPR029787">
    <property type="entry name" value="Nucleotide_cyclase"/>
</dbReference>
<dbReference type="PANTHER" id="PTHR46663:SF2">
    <property type="entry name" value="GGDEF DOMAIN-CONTAINING PROTEIN"/>
    <property type="match status" value="1"/>
</dbReference>
<proteinExistence type="predicted"/>
<protein>
    <submittedName>
        <fullName evidence="3">Diguanylate cyclase (GGDEF)-like protein</fullName>
    </submittedName>
</protein>
<sequence>MKWRYTLVILIFILFLISSFNNYLNTKDIVISEFNTQKRIVETNLKDIIKYANISAKVTEKTLNESMKKNSNYLVDLYRDNPNILDWNNEEIKDYIGDFDFYIIDENLEIINSSVEKDIGLNFSKYKAFSNLLRERMESGIFVTDRLDLSIKDKILRKYSYLGTYDKKYLIELSINIFEKYPEFKDMDIFSTIEKLKDDYNVVKNINIYRINEDGTDAGILQTTNKDIENYNTNINIDILSSIFEVVKTKKEVIHSIEEDKKVLREHKFIPIFNYNETEFDWWNSYIIELVYDEMKLNFKINDLKKRYVLDILVISVLFMFFSYMIYRLMEKLESLAYTDHLTELPNRKMFEKKFEYYKKEIKRNRENMAILFLDLNNFKDINDNYGHEIGDKILKLVGQRLMHGFKEEDFVARLGGDEFIVILKNFDESNKDIMREKIKNMFKNPIKLKDKFFDISTSVGIAYYPEDGQTIKELLKKSDFDMYKDKNTNKDKQ</sequence>
<evidence type="ECO:0000313" key="4">
    <source>
        <dbReference type="Proteomes" id="UP000245921"/>
    </source>
</evidence>
<evidence type="ECO:0000313" key="3">
    <source>
        <dbReference type="EMBL" id="PWJ91270.1"/>
    </source>
</evidence>
<dbReference type="Proteomes" id="UP000245921">
    <property type="component" value="Unassembled WGS sequence"/>
</dbReference>
<feature type="domain" description="GGDEF" evidence="2">
    <location>
        <begin position="367"/>
        <end position="494"/>
    </location>
</feature>
<dbReference type="PANTHER" id="PTHR46663">
    <property type="entry name" value="DIGUANYLATE CYCLASE DGCT-RELATED"/>
    <property type="match status" value="1"/>
</dbReference>
<dbReference type="SMART" id="SM00267">
    <property type="entry name" value="GGDEF"/>
    <property type="match status" value="1"/>
</dbReference>
<dbReference type="RefSeq" id="WP_109605092.1">
    <property type="nucleotide sequence ID" value="NZ_QGGI01000011.1"/>
</dbReference>
<gene>
    <name evidence="3" type="ORF">C7380_11178</name>
</gene>
<organism evidence="3 4">
    <name type="scientific">Oceanotoga teriensis</name>
    <dbReference type="NCBI Taxonomy" id="515440"/>
    <lineage>
        <taxon>Bacteria</taxon>
        <taxon>Thermotogati</taxon>
        <taxon>Thermotogota</taxon>
        <taxon>Thermotogae</taxon>
        <taxon>Petrotogales</taxon>
        <taxon>Petrotogaceae</taxon>
        <taxon>Oceanotoga</taxon>
    </lineage>
</organism>
<keyword evidence="1" id="KW-0812">Transmembrane</keyword>
<feature type="transmembrane region" description="Helical" evidence="1">
    <location>
        <begin position="308"/>
        <end position="327"/>
    </location>
</feature>
<dbReference type="NCBIfam" id="TIGR00254">
    <property type="entry name" value="GGDEF"/>
    <property type="match status" value="1"/>
</dbReference>
<comment type="caution">
    <text evidence="3">The sequence shown here is derived from an EMBL/GenBank/DDBJ whole genome shotgun (WGS) entry which is preliminary data.</text>
</comment>
<evidence type="ECO:0000259" key="2">
    <source>
        <dbReference type="PROSITE" id="PS50887"/>
    </source>
</evidence>
<accession>A0AA45HIJ6</accession>
<dbReference type="InterPro" id="IPR000160">
    <property type="entry name" value="GGDEF_dom"/>
</dbReference>
<keyword evidence="1" id="KW-0472">Membrane</keyword>
<dbReference type="InterPro" id="IPR052163">
    <property type="entry name" value="DGC-Regulatory_Protein"/>
</dbReference>